<dbReference type="NCBIfam" id="TIGR03971">
    <property type="entry name" value="SDR_subfam_1"/>
    <property type="match status" value="1"/>
</dbReference>
<reference evidence="4 5" key="1">
    <citation type="journal article" date="2019" name="Emerg. Microbes Infect.">
        <title>Comprehensive subspecies identification of 175 nontuberculous mycobacteria species based on 7547 genomic profiles.</title>
        <authorList>
            <person name="Matsumoto Y."/>
            <person name="Kinjo T."/>
            <person name="Motooka D."/>
            <person name="Nabeya D."/>
            <person name="Jung N."/>
            <person name="Uechi K."/>
            <person name="Horii T."/>
            <person name="Iida T."/>
            <person name="Fujita J."/>
            <person name="Nakamura S."/>
        </authorList>
    </citation>
    <scope>NUCLEOTIDE SEQUENCE [LARGE SCALE GENOMIC DNA]</scope>
    <source>
        <strain evidence="4 5">JCM 30275</strain>
    </source>
</reference>
<keyword evidence="3" id="KW-0520">NAD</keyword>
<dbReference type="InterPro" id="IPR036291">
    <property type="entry name" value="NAD(P)-bd_dom_sf"/>
</dbReference>
<dbReference type="CDD" id="cd05233">
    <property type="entry name" value="SDR_c"/>
    <property type="match status" value="1"/>
</dbReference>
<dbReference type="EMBL" id="AP022620">
    <property type="protein sequence ID" value="BBZ75525.1"/>
    <property type="molecule type" value="Genomic_DNA"/>
</dbReference>
<dbReference type="PRINTS" id="PR00080">
    <property type="entry name" value="SDRFAMILY"/>
</dbReference>
<dbReference type="InterPro" id="IPR002347">
    <property type="entry name" value="SDR_fam"/>
</dbReference>
<evidence type="ECO:0000256" key="1">
    <source>
        <dbReference type="ARBA" id="ARBA00006484"/>
    </source>
</evidence>
<dbReference type="InterPro" id="IPR023985">
    <property type="entry name" value="SDR_subfam_1"/>
</dbReference>
<dbReference type="InterPro" id="IPR020904">
    <property type="entry name" value="Sc_DH/Rdtase_CS"/>
</dbReference>
<evidence type="ECO:0000313" key="4">
    <source>
        <dbReference type="EMBL" id="BBZ75525.1"/>
    </source>
</evidence>
<dbReference type="PROSITE" id="PS00061">
    <property type="entry name" value="ADH_SHORT"/>
    <property type="match status" value="1"/>
</dbReference>
<dbReference type="Pfam" id="PF13561">
    <property type="entry name" value="adh_short_C2"/>
    <property type="match status" value="1"/>
</dbReference>
<proteinExistence type="inferred from homology"/>
<protein>
    <submittedName>
        <fullName evidence="4">Short-chain dehydrogenase/reductase</fullName>
    </submittedName>
</protein>
<dbReference type="AlphaFoldDB" id="A0A6N4W4C1"/>
<dbReference type="Proteomes" id="UP000467249">
    <property type="component" value="Chromosome"/>
</dbReference>
<dbReference type="PANTHER" id="PTHR43180">
    <property type="entry name" value="3-OXOACYL-(ACYL-CARRIER-PROTEIN) REDUCTASE (AFU_ORTHOLOGUE AFUA_6G11210)"/>
    <property type="match status" value="1"/>
</dbReference>
<dbReference type="Gene3D" id="3.40.50.720">
    <property type="entry name" value="NAD(P)-binding Rossmann-like Domain"/>
    <property type="match status" value="1"/>
</dbReference>
<sequence length="277" mass="28431">MEVSVGALDGKVAVVTGAARGQGRSHAVALAREGAAVIAIDICAQIPSVEYPMATPDDLAETVAQVRGVGGRIVAAEADVRDLDALRTVIADAENQLGSVDIILANAGIAPVGLPDQDSVRQFNDVIGVNLVGVYNTVTAAVDSLIAKGSGSIVLVSSTQGLKGTGGQGTGASLGYTCAKHALVGMMRNLANWLGPQGIRVNTIHPTGVATPMIQNEVMESFFAAADPSLFESTKNLLPIPWVEPEDISNAVLYLVSDTGRYVTGVALPVDAGFSAR</sequence>
<organism evidence="4 5">
    <name type="scientific">Mycolicibacterium anyangense</name>
    <dbReference type="NCBI Taxonomy" id="1431246"/>
    <lineage>
        <taxon>Bacteria</taxon>
        <taxon>Bacillati</taxon>
        <taxon>Actinomycetota</taxon>
        <taxon>Actinomycetes</taxon>
        <taxon>Mycobacteriales</taxon>
        <taxon>Mycobacteriaceae</taxon>
        <taxon>Mycolicibacterium</taxon>
    </lineage>
</organism>
<dbReference type="PANTHER" id="PTHR43180:SF66">
    <property type="entry name" value="SHORT-CHAIN DEHYDROGENASE_REDUCTASE FAMILY PROTEIN"/>
    <property type="match status" value="1"/>
</dbReference>
<dbReference type="SUPFAM" id="SSF51735">
    <property type="entry name" value="NAD(P)-binding Rossmann-fold domains"/>
    <property type="match status" value="1"/>
</dbReference>
<name>A0A6N4W4C1_9MYCO</name>
<evidence type="ECO:0000313" key="5">
    <source>
        <dbReference type="Proteomes" id="UP000467249"/>
    </source>
</evidence>
<dbReference type="PRINTS" id="PR00081">
    <property type="entry name" value="GDHRDH"/>
</dbReference>
<evidence type="ECO:0000256" key="2">
    <source>
        <dbReference type="ARBA" id="ARBA00023002"/>
    </source>
</evidence>
<dbReference type="GO" id="GO:0016491">
    <property type="term" value="F:oxidoreductase activity"/>
    <property type="evidence" value="ECO:0007669"/>
    <property type="project" value="UniProtKB-KW"/>
</dbReference>
<keyword evidence="5" id="KW-1185">Reference proteome</keyword>
<dbReference type="NCBIfam" id="NF009467">
    <property type="entry name" value="PRK12826.1-3"/>
    <property type="match status" value="1"/>
</dbReference>
<evidence type="ECO:0000256" key="3">
    <source>
        <dbReference type="ARBA" id="ARBA00023027"/>
    </source>
</evidence>
<dbReference type="FunFam" id="3.40.50.720:FF:000084">
    <property type="entry name" value="Short-chain dehydrogenase reductase"/>
    <property type="match status" value="1"/>
</dbReference>
<dbReference type="KEGG" id="many:MANY_08620"/>
<gene>
    <name evidence="4" type="ORF">MANY_08620</name>
</gene>
<keyword evidence="2" id="KW-0560">Oxidoreductase</keyword>
<accession>A0A6N4W4C1</accession>
<comment type="similarity">
    <text evidence="1">Belongs to the short-chain dehydrogenases/reductases (SDR) family.</text>
</comment>